<sequence length="275" mass="29571">MVRAARIILTGQFLVTLLVCIVTALGVKIDEEAAGCIIGLIAAQLLLSAVWVVMGRSSFWFRFCSGAAATTLLVGCFYRVAWRDGGGHGTGIAIAVPMLIQWVLIQIPLWSARFFGWRVATRNQQASNNNRSELQFGTRQLLVWTTIVAISIALIKLFVSRIDLSTGGGAGVGNMELELAAHLTIGNSLIALPVVWGAFTNRWAAIWFIASVGMCALVTFAQISMSSFGGGGDYSLLVLANVVQTFVSIVVMILVRMLGYRLVRAAPDRSPAVHA</sequence>
<feature type="transmembrane region" description="Helical" evidence="1">
    <location>
        <begin position="92"/>
        <end position="112"/>
    </location>
</feature>
<dbReference type="AlphaFoldDB" id="A0A5B9PB12"/>
<keyword evidence="1" id="KW-1133">Transmembrane helix</keyword>
<protein>
    <submittedName>
        <fullName evidence="2">Uncharacterized protein</fullName>
    </submittedName>
</protein>
<dbReference type="Proteomes" id="UP000322214">
    <property type="component" value="Chromosome"/>
</dbReference>
<feature type="transmembrane region" description="Helical" evidence="1">
    <location>
        <begin position="206"/>
        <end position="228"/>
    </location>
</feature>
<reference evidence="2 3" key="1">
    <citation type="submission" date="2019-08" db="EMBL/GenBank/DDBJ databases">
        <title>Deep-cultivation of Planctomycetes and their phenomic and genomic characterization uncovers novel biology.</title>
        <authorList>
            <person name="Wiegand S."/>
            <person name="Jogler M."/>
            <person name="Boedeker C."/>
            <person name="Pinto D."/>
            <person name="Vollmers J."/>
            <person name="Rivas-Marin E."/>
            <person name="Kohn T."/>
            <person name="Peeters S.H."/>
            <person name="Heuer A."/>
            <person name="Rast P."/>
            <person name="Oberbeckmann S."/>
            <person name="Bunk B."/>
            <person name="Jeske O."/>
            <person name="Meyerdierks A."/>
            <person name="Storesund J.E."/>
            <person name="Kallscheuer N."/>
            <person name="Luecker S."/>
            <person name="Lage O.M."/>
            <person name="Pohl T."/>
            <person name="Merkel B.J."/>
            <person name="Hornburger P."/>
            <person name="Mueller R.-W."/>
            <person name="Bruemmer F."/>
            <person name="Labrenz M."/>
            <person name="Spormann A.M."/>
            <person name="Op den Camp H."/>
            <person name="Overmann J."/>
            <person name="Amann R."/>
            <person name="Jetten M.S.M."/>
            <person name="Mascher T."/>
            <person name="Medema M.H."/>
            <person name="Devos D.P."/>
            <person name="Kaster A.-K."/>
            <person name="Ovreas L."/>
            <person name="Rohde M."/>
            <person name="Galperin M.Y."/>
            <person name="Jogler C."/>
        </authorList>
    </citation>
    <scope>NUCLEOTIDE SEQUENCE [LARGE SCALE GENOMIC DNA]</scope>
    <source>
        <strain evidence="2 3">FC18</strain>
    </source>
</reference>
<keyword evidence="3" id="KW-1185">Reference proteome</keyword>
<dbReference type="KEGG" id="mff:MFFC18_34290"/>
<accession>A0A5B9PB12</accession>
<gene>
    <name evidence="2" type="ORF">MFFC18_34290</name>
</gene>
<organism evidence="2 3">
    <name type="scientific">Mariniblastus fucicola</name>
    <dbReference type="NCBI Taxonomy" id="980251"/>
    <lineage>
        <taxon>Bacteria</taxon>
        <taxon>Pseudomonadati</taxon>
        <taxon>Planctomycetota</taxon>
        <taxon>Planctomycetia</taxon>
        <taxon>Pirellulales</taxon>
        <taxon>Pirellulaceae</taxon>
        <taxon>Mariniblastus</taxon>
    </lineage>
</organism>
<evidence type="ECO:0000313" key="2">
    <source>
        <dbReference type="EMBL" id="QEG23528.1"/>
    </source>
</evidence>
<feature type="transmembrane region" description="Helical" evidence="1">
    <location>
        <begin position="33"/>
        <end position="53"/>
    </location>
</feature>
<evidence type="ECO:0000256" key="1">
    <source>
        <dbReference type="SAM" id="Phobius"/>
    </source>
</evidence>
<proteinExistence type="predicted"/>
<evidence type="ECO:0000313" key="3">
    <source>
        <dbReference type="Proteomes" id="UP000322214"/>
    </source>
</evidence>
<feature type="transmembrane region" description="Helical" evidence="1">
    <location>
        <begin position="60"/>
        <end position="80"/>
    </location>
</feature>
<feature type="transmembrane region" description="Helical" evidence="1">
    <location>
        <begin position="179"/>
        <end position="199"/>
    </location>
</feature>
<feature type="transmembrane region" description="Helical" evidence="1">
    <location>
        <begin position="234"/>
        <end position="255"/>
    </location>
</feature>
<keyword evidence="1" id="KW-0812">Transmembrane</keyword>
<name>A0A5B9PB12_9BACT</name>
<keyword evidence="1" id="KW-0472">Membrane</keyword>
<feature type="transmembrane region" description="Helical" evidence="1">
    <location>
        <begin position="141"/>
        <end position="159"/>
    </location>
</feature>
<feature type="transmembrane region" description="Helical" evidence="1">
    <location>
        <begin position="7"/>
        <end position="27"/>
    </location>
</feature>
<dbReference type="EMBL" id="CP042912">
    <property type="protein sequence ID" value="QEG23528.1"/>
    <property type="molecule type" value="Genomic_DNA"/>
</dbReference>